<dbReference type="EMBL" id="CP029480">
    <property type="protein sequence ID" value="AWV97204.1"/>
    <property type="molecule type" value="Genomic_DNA"/>
</dbReference>
<name>A0A2Z4G7Q3_9BACT</name>
<evidence type="ECO:0000313" key="1">
    <source>
        <dbReference type="EMBL" id="AWV97204.1"/>
    </source>
</evidence>
<protein>
    <submittedName>
        <fullName evidence="1">DUF3299 domain-containing protein</fullName>
    </submittedName>
</protein>
<dbReference type="RefSeq" id="WP_111370306.1">
    <property type="nucleotide sequence ID" value="NZ_CP029480.1"/>
</dbReference>
<accession>A0A2Z4G7Q3</accession>
<gene>
    <name evidence="1" type="ORF">DJ013_03070</name>
</gene>
<dbReference type="KEGG" id="als:DJ013_03070"/>
<organism evidence="1 2">
    <name type="scientific">Arcticibacterium luteifluviistationis</name>
    <dbReference type="NCBI Taxonomy" id="1784714"/>
    <lineage>
        <taxon>Bacteria</taxon>
        <taxon>Pseudomonadati</taxon>
        <taxon>Bacteroidota</taxon>
        <taxon>Cytophagia</taxon>
        <taxon>Cytophagales</taxon>
        <taxon>Leadbetterellaceae</taxon>
        <taxon>Arcticibacterium</taxon>
    </lineage>
</organism>
<dbReference type="OrthoDB" id="1348500at2"/>
<sequence length="149" mass="16829">MTFKSILLLSTLFWGTSFTLDKPTVITWKTLTDVSFDKKWNKEEGMFILIPKFGTSVTPLKDKQVQITGYMIPIDIETSYYVLSANPYASCFFCGGAGPESVMSIKFKGPVKRFDTDDRVTLSGKLTLNKDNLEELNYILSEATLVEKK</sequence>
<dbReference type="AlphaFoldDB" id="A0A2Z4G7Q3"/>
<reference evidence="1 2" key="1">
    <citation type="submission" date="2018-05" db="EMBL/GenBank/DDBJ databases">
        <title>Complete genome sequence of Arcticibacterium luteifluviistationis SM1504T, a cytophagaceae bacterium isolated from Arctic surface seawater.</title>
        <authorList>
            <person name="Li Y."/>
            <person name="Qin Q.-L."/>
        </authorList>
    </citation>
    <scope>NUCLEOTIDE SEQUENCE [LARGE SCALE GENOMIC DNA]</scope>
    <source>
        <strain evidence="1 2">SM1504</strain>
    </source>
</reference>
<dbReference type="Gene3D" id="2.40.50.870">
    <property type="entry name" value="Protein of unknown function (DUF3299)"/>
    <property type="match status" value="1"/>
</dbReference>
<keyword evidence="2" id="KW-1185">Reference proteome</keyword>
<evidence type="ECO:0000313" key="2">
    <source>
        <dbReference type="Proteomes" id="UP000249873"/>
    </source>
</evidence>
<dbReference type="Proteomes" id="UP000249873">
    <property type="component" value="Chromosome"/>
</dbReference>
<proteinExistence type="predicted"/>